<dbReference type="Gene3D" id="3.90.1150.30">
    <property type="match status" value="1"/>
</dbReference>
<dbReference type="Pfam" id="PF04237">
    <property type="entry name" value="YjbR"/>
    <property type="match status" value="1"/>
</dbReference>
<sequence length="121" mass="13856">MNTTQLKTHCGGLPGAHSHLHAPPVNVLSYKVGEKTFAYFKTSEPEQWRFSFRASPDRFLELTGMPGVKPARYMGRYHWVTIVDVRRFPADYLVELVQWSYDKALSSLSKVKQREALGMPL</sequence>
<gene>
    <name evidence="1" type="ORF">GM658_03915</name>
</gene>
<dbReference type="PANTHER" id="PTHR35145:SF1">
    <property type="entry name" value="CYTOPLASMIC PROTEIN"/>
    <property type="match status" value="1"/>
</dbReference>
<organism evidence="1 2">
    <name type="scientific">Massilia eburnea</name>
    <dbReference type="NCBI Taxonomy" id="1776165"/>
    <lineage>
        <taxon>Bacteria</taxon>
        <taxon>Pseudomonadati</taxon>
        <taxon>Pseudomonadota</taxon>
        <taxon>Betaproteobacteria</taxon>
        <taxon>Burkholderiales</taxon>
        <taxon>Oxalobacteraceae</taxon>
        <taxon>Telluria group</taxon>
        <taxon>Massilia</taxon>
    </lineage>
</organism>
<name>A0A6L6QC79_9BURK</name>
<dbReference type="EMBL" id="WNKX01000002">
    <property type="protein sequence ID" value="MTW09739.1"/>
    <property type="molecule type" value="Genomic_DNA"/>
</dbReference>
<dbReference type="Proteomes" id="UP000472320">
    <property type="component" value="Unassembled WGS sequence"/>
</dbReference>
<dbReference type="SUPFAM" id="SSF142906">
    <property type="entry name" value="YjbR-like"/>
    <property type="match status" value="1"/>
</dbReference>
<dbReference type="OrthoDB" id="9804614at2"/>
<comment type="caution">
    <text evidence="1">The sequence shown here is derived from an EMBL/GenBank/DDBJ whole genome shotgun (WGS) entry which is preliminary data.</text>
</comment>
<dbReference type="InterPro" id="IPR058532">
    <property type="entry name" value="YjbR/MT2646/Rv2570-like"/>
</dbReference>
<protein>
    <recommendedName>
        <fullName evidence="3">MmcQ/YjbR family DNA-binding protein</fullName>
    </recommendedName>
</protein>
<reference evidence="1 2" key="1">
    <citation type="submission" date="2019-11" db="EMBL/GenBank/DDBJ databases">
        <title>Type strains purchased from KCTC, JCM and DSMZ.</title>
        <authorList>
            <person name="Lu H."/>
        </authorList>
    </citation>
    <scope>NUCLEOTIDE SEQUENCE [LARGE SCALE GENOMIC DNA]</scope>
    <source>
        <strain evidence="1 2">JCM 31587</strain>
    </source>
</reference>
<accession>A0A6L6QC79</accession>
<evidence type="ECO:0008006" key="3">
    <source>
        <dbReference type="Google" id="ProtNLM"/>
    </source>
</evidence>
<evidence type="ECO:0000313" key="2">
    <source>
        <dbReference type="Proteomes" id="UP000472320"/>
    </source>
</evidence>
<keyword evidence="2" id="KW-1185">Reference proteome</keyword>
<dbReference type="InterPro" id="IPR007351">
    <property type="entry name" value="YjbR"/>
</dbReference>
<dbReference type="PANTHER" id="PTHR35145">
    <property type="entry name" value="CYTOPLASMIC PROTEIN-RELATED"/>
    <property type="match status" value="1"/>
</dbReference>
<proteinExistence type="predicted"/>
<dbReference type="InterPro" id="IPR038056">
    <property type="entry name" value="YjbR-like_sf"/>
</dbReference>
<evidence type="ECO:0000313" key="1">
    <source>
        <dbReference type="EMBL" id="MTW09739.1"/>
    </source>
</evidence>
<dbReference type="RefSeq" id="WP_155452691.1">
    <property type="nucleotide sequence ID" value="NZ_WNKX01000002.1"/>
</dbReference>
<dbReference type="AlphaFoldDB" id="A0A6L6QC79"/>